<dbReference type="NCBIfam" id="TIGR01986">
    <property type="entry name" value="glut_syn_euk"/>
    <property type="match status" value="1"/>
</dbReference>
<evidence type="ECO:0000259" key="18">
    <source>
        <dbReference type="Pfam" id="PF03199"/>
    </source>
</evidence>
<dbReference type="Gene3D" id="1.10.1080.10">
    <property type="entry name" value="Glutathione Synthetase, Chain A, domain 3"/>
    <property type="match status" value="1"/>
</dbReference>
<feature type="domain" description="Glutathione synthase substrate-binding" evidence="18">
    <location>
        <begin position="227"/>
        <end position="327"/>
    </location>
</feature>
<dbReference type="InterPro" id="IPR014709">
    <property type="entry name" value="Glutathione_synthase_C_euk"/>
</dbReference>
<keyword evidence="6" id="KW-0436">Ligase</keyword>
<keyword evidence="11 17" id="KW-0460">Magnesium</keyword>
<dbReference type="GO" id="GO:0005829">
    <property type="term" value="C:cytosol"/>
    <property type="evidence" value="ECO:0007669"/>
    <property type="project" value="TreeGrafter"/>
</dbReference>
<comment type="similarity">
    <text evidence="2">Belongs to the eukaryotic GSH synthase family.</text>
</comment>
<feature type="binding site" evidence="16">
    <location>
        <begin position="387"/>
        <end position="396"/>
    </location>
    <ligand>
        <name>ATP</name>
        <dbReference type="ChEBI" id="CHEBI:30616"/>
    </ligand>
</feature>
<evidence type="ECO:0000256" key="4">
    <source>
        <dbReference type="ARBA" id="ARBA00012214"/>
    </source>
</evidence>
<feature type="binding site" evidence="16">
    <location>
        <position position="481"/>
    </location>
    <ligand>
        <name>ATP</name>
        <dbReference type="ChEBI" id="CHEBI:30616"/>
    </ligand>
</feature>
<dbReference type="InterPro" id="IPR004887">
    <property type="entry name" value="GSH_synth_subst-bd"/>
</dbReference>
<dbReference type="GO" id="GO:0005524">
    <property type="term" value="F:ATP binding"/>
    <property type="evidence" value="ECO:0007669"/>
    <property type="project" value="UniProtKB-KW"/>
</dbReference>
<accession>A0AAV2QE77</accession>
<evidence type="ECO:0000256" key="1">
    <source>
        <dbReference type="ARBA" id="ARBA00004965"/>
    </source>
</evidence>
<dbReference type="FunFam" id="3.30.1490.50:FF:000001">
    <property type="entry name" value="Glutathione synthetase"/>
    <property type="match status" value="1"/>
</dbReference>
<evidence type="ECO:0000256" key="9">
    <source>
        <dbReference type="ARBA" id="ARBA00022741"/>
    </source>
</evidence>
<comment type="caution">
    <text evidence="19">The sequence shown here is derived from an EMBL/GenBank/DDBJ whole genome shotgun (WGS) entry which is preliminary data.</text>
</comment>
<dbReference type="PANTHER" id="PTHR11130:SF0">
    <property type="entry name" value="GLUTATHIONE SYNTHETASE"/>
    <property type="match status" value="1"/>
</dbReference>
<dbReference type="GO" id="GO:0043295">
    <property type="term" value="F:glutathione binding"/>
    <property type="evidence" value="ECO:0007669"/>
    <property type="project" value="TreeGrafter"/>
</dbReference>
<evidence type="ECO:0000256" key="11">
    <source>
        <dbReference type="ARBA" id="ARBA00022842"/>
    </source>
</evidence>
<keyword evidence="20" id="KW-1185">Reference proteome</keyword>
<comment type="catalytic activity">
    <reaction evidence="14">
        <text>gamma-L-glutamyl-(2S)-2-aminobutanoate + glycine + ATP = ophthalmate + ADP + phosphate + H(+)</text>
        <dbReference type="Rhea" id="RHEA:72075"/>
        <dbReference type="ChEBI" id="CHEBI:15378"/>
        <dbReference type="ChEBI" id="CHEBI:30616"/>
        <dbReference type="ChEBI" id="CHEBI:43474"/>
        <dbReference type="ChEBI" id="CHEBI:57305"/>
        <dbReference type="ChEBI" id="CHEBI:189406"/>
        <dbReference type="ChEBI" id="CHEBI:189750"/>
        <dbReference type="ChEBI" id="CHEBI:456216"/>
    </reaction>
    <physiologicalReaction direction="left-to-right" evidence="14">
        <dbReference type="Rhea" id="RHEA:72076"/>
    </physiologicalReaction>
</comment>
<dbReference type="Gene3D" id="3.40.50.1760">
    <property type="entry name" value="Glutathione synthase, substrate-binding domain superfamily, eukaryotic"/>
    <property type="match status" value="1"/>
</dbReference>
<dbReference type="InterPro" id="IPR037013">
    <property type="entry name" value="GSH-S_sub-bd_sf"/>
</dbReference>
<dbReference type="Gene3D" id="3.30.1490.50">
    <property type="match status" value="1"/>
</dbReference>
<dbReference type="PANTHER" id="PTHR11130">
    <property type="entry name" value="GLUTATHIONE SYNTHETASE"/>
    <property type="match status" value="1"/>
</dbReference>
<evidence type="ECO:0000256" key="8">
    <source>
        <dbReference type="ARBA" id="ARBA00022723"/>
    </source>
</evidence>
<feature type="binding site" evidence="17">
    <location>
        <position position="391"/>
    </location>
    <ligand>
        <name>Mg(2+)</name>
        <dbReference type="ChEBI" id="CHEBI:18420"/>
    </ligand>
</feature>
<evidence type="ECO:0000256" key="7">
    <source>
        <dbReference type="ARBA" id="ARBA00022684"/>
    </source>
</evidence>
<gene>
    <name evidence="19" type="ORF">MNOR_LOCUS11452</name>
</gene>
<evidence type="ECO:0000313" key="19">
    <source>
        <dbReference type="EMBL" id="CAL4081025.1"/>
    </source>
</evidence>
<feature type="non-terminal residue" evidence="19">
    <location>
        <position position="498"/>
    </location>
</feature>
<dbReference type="GO" id="GO:0046872">
    <property type="term" value="F:metal ion binding"/>
    <property type="evidence" value="ECO:0007669"/>
    <property type="project" value="UniProtKB-KW"/>
</dbReference>
<dbReference type="Pfam" id="PF03199">
    <property type="entry name" value="GSH_synthase"/>
    <property type="match status" value="1"/>
</dbReference>
<comment type="catalytic activity">
    <reaction evidence="13">
        <text>gamma-L-glutamyl-L-cysteine + glycine + ATP = glutathione + ADP + phosphate + H(+)</text>
        <dbReference type="Rhea" id="RHEA:13557"/>
        <dbReference type="ChEBI" id="CHEBI:15378"/>
        <dbReference type="ChEBI" id="CHEBI:30616"/>
        <dbReference type="ChEBI" id="CHEBI:43474"/>
        <dbReference type="ChEBI" id="CHEBI:57305"/>
        <dbReference type="ChEBI" id="CHEBI:57925"/>
        <dbReference type="ChEBI" id="CHEBI:58173"/>
        <dbReference type="ChEBI" id="CHEBI:456216"/>
        <dbReference type="EC" id="6.3.2.3"/>
    </reaction>
    <physiologicalReaction direction="left-to-right" evidence="13">
        <dbReference type="Rhea" id="RHEA:13558"/>
    </physiologicalReaction>
</comment>
<evidence type="ECO:0000256" key="3">
    <source>
        <dbReference type="ARBA" id="ARBA00011738"/>
    </source>
</evidence>
<comment type="function">
    <text evidence="15">Catalyzes the production of glutathione from gamma-glutamylcysteine and glycine in an ATP-dependent manner. Glutathione (gamma-glutamylcysteinylglycine, GSH) is the most abundant intracellular thiol in living aerobic cells and is required for numerous processes including the protection of cells against oxidative damage, amino acid transport, the detoxification of foreign compounds, the maintenance of protein sulfhydryl groups in a reduced state and acts as a cofactor for a number of enzymes. Participates in ophthalmate biosynthesis in hepatocytes.</text>
</comment>
<evidence type="ECO:0000256" key="17">
    <source>
        <dbReference type="PIRSR" id="PIRSR001558-2"/>
    </source>
</evidence>
<evidence type="ECO:0000256" key="10">
    <source>
        <dbReference type="ARBA" id="ARBA00022840"/>
    </source>
</evidence>
<evidence type="ECO:0000256" key="12">
    <source>
        <dbReference type="ARBA" id="ARBA00030403"/>
    </source>
</evidence>
<feature type="binding site" evidence="16">
    <location>
        <position position="473"/>
    </location>
    <ligand>
        <name>substrate</name>
    </ligand>
</feature>
<comment type="cofactor">
    <cofactor evidence="17">
        <name>Mg(2+)</name>
        <dbReference type="ChEBI" id="CHEBI:18420"/>
    </cofactor>
    <text evidence="17">Binds 1 Mg(2+) ion per subunit.</text>
</comment>
<dbReference type="Gene3D" id="3.30.1490.80">
    <property type="match status" value="1"/>
</dbReference>
<proteinExistence type="inferred from homology"/>
<evidence type="ECO:0000256" key="13">
    <source>
        <dbReference type="ARBA" id="ARBA00048871"/>
    </source>
</evidence>
<organism evidence="19 20">
    <name type="scientific">Meganyctiphanes norvegica</name>
    <name type="common">Northern krill</name>
    <name type="synonym">Thysanopoda norvegica</name>
    <dbReference type="NCBI Taxonomy" id="48144"/>
    <lineage>
        <taxon>Eukaryota</taxon>
        <taxon>Metazoa</taxon>
        <taxon>Ecdysozoa</taxon>
        <taxon>Arthropoda</taxon>
        <taxon>Crustacea</taxon>
        <taxon>Multicrustacea</taxon>
        <taxon>Malacostraca</taxon>
        <taxon>Eumalacostraca</taxon>
        <taxon>Eucarida</taxon>
        <taxon>Euphausiacea</taxon>
        <taxon>Euphausiidae</taxon>
        <taxon>Meganyctiphanes</taxon>
    </lineage>
</organism>
<dbReference type="Proteomes" id="UP001497623">
    <property type="component" value="Unassembled WGS sequence"/>
</dbReference>
<evidence type="ECO:0000256" key="6">
    <source>
        <dbReference type="ARBA" id="ARBA00022598"/>
    </source>
</evidence>
<keyword evidence="8 17" id="KW-0479">Metal-binding</keyword>
<feature type="binding site" evidence="16">
    <location>
        <position position="448"/>
    </location>
    <ligand>
        <name>ATP</name>
        <dbReference type="ChEBI" id="CHEBI:30616"/>
    </ligand>
</feature>
<reference evidence="19 20" key="1">
    <citation type="submission" date="2024-05" db="EMBL/GenBank/DDBJ databases">
        <authorList>
            <person name="Wallberg A."/>
        </authorList>
    </citation>
    <scope>NUCLEOTIDE SEQUENCE [LARGE SCALE GENOMIC DNA]</scope>
</reference>
<keyword evidence="10 16" id="KW-0067">ATP-binding</keyword>
<dbReference type="EMBL" id="CAXKWB010006022">
    <property type="protein sequence ID" value="CAL4081025.1"/>
    <property type="molecule type" value="Genomic_DNA"/>
</dbReference>
<keyword evidence="7" id="KW-0317">Glutathione biosynthesis</keyword>
<feature type="binding site" evidence="16">
    <location>
        <position position="398"/>
    </location>
    <ligand>
        <name>ATP</name>
        <dbReference type="ChEBI" id="CHEBI:30616"/>
    </ligand>
</feature>
<dbReference type="Gene3D" id="3.30.470.20">
    <property type="entry name" value="ATP-grasp fold, B domain"/>
    <property type="match status" value="1"/>
</dbReference>
<dbReference type="FunFam" id="3.40.50.1760:FF:000001">
    <property type="entry name" value="Glutathione synthetase"/>
    <property type="match status" value="1"/>
</dbReference>
<dbReference type="InterPro" id="IPR016185">
    <property type="entry name" value="PreATP-grasp_dom_sf"/>
</dbReference>
<dbReference type="SUPFAM" id="SSF52440">
    <property type="entry name" value="PreATP-grasp domain"/>
    <property type="match status" value="1"/>
</dbReference>
<dbReference type="GO" id="GO:0004363">
    <property type="term" value="F:glutathione synthase activity"/>
    <property type="evidence" value="ECO:0007669"/>
    <property type="project" value="UniProtKB-EC"/>
</dbReference>
<keyword evidence="9 16" id="KW-0547">Nucleotide-binding</keyword>
<sequence>MASCNPSGCCDGVTAKLTIFFFGCYCKVPLSHGLLAAQERDYPEWPNRAGMRYRASYDPNILEMAPFFLLPSSFPKREFERVVKLQPLVNELTHRIAHNYEFLKECLKNTIKVDDFTARLWKIYETLQTEGVTQEVSLGLVRSDVMLSQCMAGTCSTCRNPPYVTCHQVEVNTIASGFGHLGPSSALIQRHDDRRRTHSYMMPENTALADLCGGMITAWEMYSNPKAVIMFVVEDVTYNICDQRFHEYEIRSKRPDIYVIRKNLTQLSKATLTDDKRLIIDDCEVAVIYFRAGYEPGHYPTEAEWDARLSMERSRAIKCPSIHYHLAGTKKVQQAVASKGVVEKFLQPEEALLVKQIFTGLYTLDKGEMGDRAVKMAIDNPEKFVLKPQREGGGNNLYGNEIKEELERIKDSSEREAYILMDRIQPPLQNNYVVRPREPVRLVETVSELGIFGVCIGTAEKIVVNKFAGHMLRTKLSNVNEGGVAAGLGALDSVFLFE</sequence>
<dbReference type="EC" id="6.3.2.3" evidence="4"/>
<dbReference type="Pfam" id="PF03917">
    <property type="entry name" value="GSH_synth_ATP"/>
    <property type="match status" value="1"/>
</dbReference>
<evidence type="ECO:0000256" key="15">
    <source>
        <dbReference type="ARBA" id="ARBA00059746"/>
    </source>
</evidence>
<feature type="binding site" evidence="16">
    <location>
        <position position="475"/>
    </location>
    <ligand>
        <name>ATP</name>
        <dbReference type="ChEBI" id="CHEBI:30616"/>
    </ligand>
</feature>
<dbReference type="InterPro" id="IPR014042">
    <property type="entry name" value="Glutathione_synthase_a-hlx"/>
</dbReference>
<dbReference type="PIRSF" id="PIRSF001558">
    <property type="entry name" value="GSHase"/>
    <property type="match status" value="1"/>
</dbReference>
<evidence type="ECO:0000313" key="20">
    <source>
        <dbReference type="Proteomes" id="UP001497623"/>
    </source>
</evidence>
<feature type="binding site" evidence="16">
    <location>
        <position position="243"/>
    </location>
    <ligand>
        <name>substrate</name>
    </ligand>
</feature>
<name>A0AAV2QE77_MEGNR</name>
<evidence type="ECO:0000256" key="2">
    <source>
        <dbReference type="ARBA" id="ARBA00010385"/>
    </source>
</evidence>
<dbReference type="InterPro" id="IPR014049">
    <property type="entry name" value="Glutathione_synthase_N_euk"/>
</dbReference>
<dbReference type="AlphaFoldDB" id="A0AAV2QE77"/>
<evidence type="ECO:0000256" key="14">
    <source>
        <dbReference type="ARBA" id="ARBA00052123"/>
    </source>
</evidence>
<comment type="subunit">
    <text evidence="3">Homodimer.</text>
</comment>
<comment type="pathway">
    <text evidence="1">Sulfur metabolism; glutathione biosynthesis; glutathione from L-cysteine and L-glutamate: step 2/2.</text>
</comment>
<feature type="binding site" evidence="16">
    <location>
        <position position="330"/>
    </location>
    <ligand>
        <name>ATP</name>
        <dbReference type="ChEBI" id="CHEBI:30616"/>
    </ligand>
</feature>
<dbReference type="InterPro" id="IPR005615">
    <property type="entry name" value="Glutathione_synthase"/>
</dbReference>
<evidence type="ECO:0000256" key="16">
    <source>
        <dbReference type="PIRSR" id="PIRSR001558-1"/>
    </source>
</evidence>
<feature type="binding site" evidence="16">
    <location>
        <begin position="421"/>
        <end position="424"/>
    </location>
    <ligand>
        <name>ATP</name>
        <dbReference type="ChEBI" id="CHEBI:30616"/>
    </ligand>
</feature>
<evidence type="ECO:0000256" key="5">
    <source>
        <dbReference type="ARBA" id="ARBA00020821"/>
    </source>
</evidence>
<dbReference type="SUPFAM" id="SSF56059">
    <property type="entry name" value="Glutathione synthetase ATP-binding domain-like"/>
    <property type="match status" value="1"/>
</dbReference>
<protein>
    <recommendedName>
        <fullName evidence="5">Glutathione synthetase</fullName>
        <ecNumber evidence="4">6.3.2.3</ecNumber>
    </recommendedName>
    <alternativeName>
        <fullName evidence="12">Glutathione synthase</fullName>
    </alternativeName>
</protein>